<dbReference type="InterPro" id="IPR023231">
    <property type="entry name" value="GSKIP_dom_sf"/>
</dbReference>
<sequence>MDQLQELKQMEKEYSNPPDKYFRSFELINPDNKPPFIKLTTLEDELFEIYVTDCGWSFMKVNNANNKHEHEHEQKANGNGNSTAHGGDPAHGHDHGGAGGCCSNDVVGRTIYPTFEGLFNDYSSGFKEAWLNELKRLLTEA</sequence>
<dbReference type="Proteomes" id="UP000094801">
    <property type="component" value="Unassembled WGS sequence"/>
</dbReference>
<feature type="region of interest" description="Disordered" evidence="1">
    <location>
        <begin position="65"/>
        <end position="95"/>
    </location>
</feature>
<protein>
    <recommendedName>
        <fullName evidence="4">GSKIP domain-containing protein</fullName>
    </recommendedName>
</protein>
<dbReference type="SUPFAM" id="SSF103107">
    <property type="entry name" value="Hypothetical protein c14orf129, hspc210"/>
    <property type="match status" value="1"/>
</dbReference>
<evidence type="ECO:0000256" key="1">
    <source>
        <dbReference type="SAM" id="MobiDB-lite"/>
    </source>
</evidence>
<dbReference type="EMBL" id="KV453848">
    <property type="protein sequence ID" value="ODV87093.1"/>
    <property type="molecule type" value="Genomic_DNA"/>
</dbReference>
<accession>A0A1E4T5R1</accession>
<dbReference type="AlphaFoldDB" id="A0A1E4T5R1"/>
<reference evidence="3" key="1">
    <citation type="submission" date="2016-04" db="EMBL/GenBank/DDBJ databases">
        <title>Comparative genomics of biotechnologically important yeasts.</title>
        <authorList>
            <consortium name="DOE Joint Genome Institute"/>
            <person name="Riley R."/>
            <person name="Haridas S."/>
            <person name="Wolfe K.H."/>
            <person name="Lopes M.R."/>
            <person name="Hittinger C.T."/>
            <person name="Goker M."/>
            <person name="Salamov A."/>
            <person name="Wisecaver J."/>
            <person name="Long T.M."/>
            <person name="Aerts A.L."/>
            <person name="Barry K."/>
            <person name="Choi C."/>
            <person name="Clum A."/>
            <person name="Coughlan A.Y."/>
            <person name="Deshpande S."/>
            <person name="Douglass A.P."/>
            <person name="Hanson S.J."/>
            <person name="Klenk H.-P."/>
            <person name="Labutti K."/>
            <person name="Lapidus A."/>
            <person name="Lindquist E."/>
            <person name="Lipzen A."/>
            <person name="Meier-Kolthoff J.P."/>
            <person name="Ohm R.A."/>
            <person name="Otillar R.P."/>
            <person name="Pangilinan J."/>
            <person name="Peng Y."/>
            <person name="Rokas A."/>
            <person name="Rosa C.A."/>
            <person name="Scheuner C."/>
            <person name="Sibirny A.A."/>
            <person name="Slot J.C."/>
            <person name="Stielow J.B."/>
            <person name="Sun H."/>
            <person name="Kurtzman C.P."/>
            <person name="Blackwell M."/>
            <person name="Grigoriev I.V."/>
            <person name="Jeffries T.W."/>
        </authorList>
    </citation>
    <scope>NUCLEOTIDE SEQUENCE [LARGE SCALE GENOMIC DNA]</scope>
    <source>
        <strain evidence="3">NRRL YB-2248</strain>
    </source>
</reference>
<proteinExistence type="predicted"/>
<gene>
    <name evidence="2" type="ORF">CANARDRAFT_26526</name>
</gene>
<evidence type="ECO:0008006" key="4">
    <source>
        <dbReference type="Google" id="ProtNLM"/>
    </source>
</evidence>
<organism evidence="2 3">
    <name type="scientific">[Candida] arabinofermentans NRRL YB-2248</name>
    <dbReference type="NCBI Taxonomy" id="983967"/>
    <lineage>
        <taxon>Eukaryota</taxon>
        <taxon>Fungi</taxon>
        <taxon>Dikarya</taxon>
        <taxon>Ascomycota</taxon>
        <taxon>Saccharomycotina</taxon>
        <taxon>Pichiomycetes</taxon>
        <taxon>Pichiales</taxon>
        <taxon>Pichiaceae</taxon>
        <taxon>Ogataea</taxon>
        <taxon>Ogataea/Candida clade</taxon>
    </lineage>
</organism>
<evidence type="ECO:0000313" key="3">
    <source>
        <dbReference type="Proteomes" id="UP000094801"/>
    </source>
</evidence>
<feature type="compositionally biased region" description="Basic and acidic residues" evidence="1">
    <location>
        <begin position="66"/>
        <end position="75"/>
    </location>
</feature>
<evidence type="ECO:0000313" key="2">
    <source>
        <dbReference type="EMBL" id="ODV87093.1"/>
    </source>
</evidence>
<keyword evidence="3" id="KW-1185">Reference proteome</keyword>
<name>A0A1E4T5R1_9ASCO</name>
<dbReference type="Gene3D" id="3.30.2280.10">
    <property type="entry name" value="Hypothetical protein (hspc210)"/>
    <property type="match status" value="1"/>
</dbReference>